<dbReference type="NCBIfam" id="TIGR02506">
    <property type="entry name" value="NrdE_NrdA"/>
    <property type="match status" value="1"/>
</dbReference>
<dbReference type="OrthoDB" id="3000483at2759"/>
<keyword evidence="11" id="KW-1185">Reference proteome</keyword>
<dbReference type="InterPro" id="IPR013346">
    <property type="entry name" value="NrdE_NrdA_C"/>
</dbReference>
<name>R7S8W7_TRAVS</name>
<dbReference type="InterPro" id="IPR039718">
    <property type="entry name" value="Rrm1"/>
</dbReference>
<feature type="domain" description="Ribonucleotide reductase large subunit C-terminal" evidence="9">
    <location>
        <begin position="218"/>
        <end position="737"/>
    </location>
</feature>
<dbReference type="Gene3D" id="3.20.70.20">
    <property type="match status" value="1"/>
</dbReference>
<dbReference type="Pfam" id="PF00317">
    <property type="entry name" value="Ribonuc_red_lgN"/>
    <property type="match status" value="1"/>
</dbReference>
<accession>R7S8W7</accession>
<dbReference type="GO" id="GO:0009263">
    <property type="term" value="P:deoxyribonucleotide biosynthetic process"/>
    <property type="evidence" value="ECO:0007669"/>
    <property type="project" value="UniProtKB-KW"/>
</dbReference>
<evidence type="ECO:0000256" key="5">
    <source>
        <dbReference type="ARBA" id="ARBA00024942"/>
    </source>
</evidence>
<dbReference type="GO" id="GO:0005971">
    <property type="term" value="C:ribonucleoside-diphosphate reductase complex"/>
    <property type="evidence" value="ECO:0007669"/>
    <property type="project" value="TreeGrafter"/>
</dbReference>
<evidence type="ECO:0000313" key="11">
    <source>
        <dbReference type="Proteomes" id="UP000054317"/>
    </source>
</evidence>
<comment type="catalytic activity">
    <reaction evidence="6">
        <text>a 2'-deoxyribonucleoside 5'-diphosphate + [thioredoxin]-disulfide + H2O = a ribonucleoside 5'-diphosphate + [thioredoxin]-dithiol</text>
        <dbReference type="Rhea" id="RHEA:23252"/>
        <dbReference type="Rhea" id="RHEA-COMP:10698"/>
        <dbReference type="Rhea" id="RHEA-COMP:10700"/>
        <dbReference type="ChEBI" id="CHEBI:15377"/>
        <dbReference type="ChEBI" id="CHEBI:29950"/>
        <dbReference type="ChEBI" id="CHEBI:50058"/>
        <dbReference type="ChEBI" id="CHEBI:57930"/>
        <dbReference type="ChEBI" id="CHEBI:73316"/>
        <dbReference type="EC" id="1.17.4.1"/>
    </reaction>
</comment>
<protein>
    <recommendedName>
        <fullName evidence="2 6">Ribonucleoside-diphosphate reductase</fullName>
        <ecNumber evidence="2 6">1.17.4.1</ecNumber>
    </recommendedName>
</protein>
<dbReference type="InterPro" id="IPR013509">
    <property type="entry name" value="RNR_lsu_N"/>
</dbReference>
<sequence>MATPLNPANNVPFTVFKRGMFARRLKHTARPANSCPTGRLTEHNGIASAITHGVQAAMSSHDIQELAALTAANFNTHHPQYNILAGRLVAANIHKVVPIRRFSDNVERIVAEHPGLLDETFVANARRYGEQLDNMLMQDRDFGMPYPCIKLMEQSYLLRVGDAILERPQHAYMRVALALNANDINAIEETYNMLSRRAYTHASPTMFNAGLSDQALISCFVQSAEYTSTPDAIKGMMQASEAFLKNSGIGIGLDKVPAYRPDANPPQPGVIALLNMYQQVAEFTTDARSKRPSAATAVIPIWHADVTKVINIRRGNVLGQAPLRDIYPALWIADLFMRRVQENVYWSLFDPADAPQLAELYGAAFEAEYTQLEQSNIQRVTVLARSLFYQIVVMQIRSGTPYIMYADAINAKNNQSHLGTIRATNLCTEIVQFSSRTRTPVCALSSLSLPAFVSSDDHTFDFDALHHATKVATRCTDRVLDINDYPSPEARASAVETRAIGVGVQGLADVFRMMGIPYGSDEARRLNVSIFETIYHGALEESSEMAERFGPFPAWNRSPASQGVLQCDMWNCTPSDRYDFDALRARIAKHGLRNSMLTAVMPTSSTSQLLGNNDSVEPYVSNIYTRRALGGEYHIICPHLVQELERRGLWTPHMRRQIIDARGSVQNITTIPDRLKAVYRTAWEMPQRYTVIMAADRGPYIDQSQSMSLYMRNPTAAALYTAHMYSWQAGLKTGMYYLRTTAPTYAMQPGDPRPNGYESSSDSSDSDSDDNNDGNGNDNDNDDNNIGDDAADAGNADNNNDDDNGLDSDSGDSNSARARECITTDEVPAPIACLACTA</sequence>
<feature type="domain" description="Ribonucleotide reductase large subunit N-terminal" evidence="8">
    <location>
        <begin position="148"/>
        <end position="212"/>
    </location>
</feature>
<evidence type="ECO:0000256" key="6">
    <source>
        <dbReference type="RuleBase" id="RU003410"/>
    </source>
</evidence>
<dbReference type="PRINTS" id="PR01183">
    <property type="entry name" value="RIBORDTASEM1"/>
</dbReference>
<keyword evidence="4 6" id="KW-0215">Deoxyribonucleotide synthesis</keyword>
<evidence type="ECO:0000256" key="3">
    <source>
        <dbReference type="ARBA" id="ARBA00023002"/>
    </source>
</evidence>
<dbReference type="GeneID" id="19414364"/>
<dbReference type="RefSeq" id="XP_008045689.1">
    <property type="nucleotide sequence ID" value="XM_008047498.1"/>
</dbReference>
<dbReference type="AlphaFoldDB" id="R7S8W7"/>
<reference evidence="11" key="1">
    <citation type="journal article" date="2012" name="Science">
        <title>The Paleozoic origin of enzymatic lignin decomposition reconstructed from 31 fungal genomes.</title>
        <authorList>
            <person name="Floudas D."/>
            <person name="Binder M."/>
            <person name="Riley R."/>
            <person name="Barry K."/>
            <person name="Blanchette R.A."/>
            <person name="Henrissat B."/>
            <person name="Martinez A.T."/>
            <person name="Otillar R."/>
            <person name="Spatafora J.W."/>
            <person name="Yadav J.S."/>
            <person name="Aerts A."/>
            <person name="Benoit I."/>
            <person name="Boyd A."/>
            <person name="Carlson A."/>
            <person name="Copeland A."/>
            <person name="Coutinho P.M."/>
            <person name="de Vries R.P."/>
            <person name="Ferreira P."/>
            <person name="Findley K."/>
            <person name="Foster B."/>
            <person name="Gaskell J."/>
            <person name="Glotzer D."/>
            <person name="Gorecki P."/>
            <person name="Heitman J."/>
            <person name="Hesse C."/>
            <person name="Hori C."/>
            <person name="Igarashi K."/>
            <person name="Jurgens J.A."/>
            <person name="Kallen N."/>
            <person name="Kersten P."/>
            <person name="Kohler A."/>
            <person name="Kuees U."/>
            <person name="Kumar T.K.A."/>
            <person name="Kuo A."/>
            <person name="LaButti K."/>
            <person name="Larrondo L.F."/>
            <person name="Lindquist E."/>
            <person name="Ling A."/>
            <person name="Lombard V."/>
            <person name="Lucas S."/>
            <person name="Lundell T."/>
            <person name="Martin R."/>
            <person name="McLaughlin D.J."/>
            <person name="Morgenstern I."/>
            <person name="Morin E."/>
            <person name="Murat C."/>
            <person name="Nagy L.G."/>
            <person name="Nolan M."/>
            <person name="Ohm R.A."/>
            <person name="Patyshakuliyeva A."/>
            <person name="Rokas A."/>
            <person name="Ruiz-Duenas F.J."/>
            <person name="Sabat G."/>
            <person name="Salamov A."/>
            <person name="Samejima M."/>
            <person name="Schmutz J."/>
            <person name="Slot J.C."/>
            <person name="St John F."/>
            <person name="Stenlid J."/>
            <person name="Sun H."/>
            <person name="Sun S."/>
            <person name="Syed K."/>
            <person name="Tsang A."/>
            <person name="Wiebenga A."/>
            <person name="Young D."/>
            <person name="Pisabarro A."/>
            <person name="Eastwood D.C."/>
            <person name="Martin F."/>
            <person name="Cullen D."/>
            <person name="Grigoriev I.V."/>
            <person name="Hibbett D.S."/>
        </authorList>
    </citation>
    <scope>NUCLEOTIDE SEQUENCE [LARGE SCALE GENOMIC DNA]</scope>
    <source>
        <strain evidence="11">FP-101664</strain>
    </source>
</reference>
<evidence type="ECO:0000259" key="8">
    <source>
        <dbReference type="Pfam" id="PF00317"/>
    </source>
</evidence>
<proteinExistence type="inferred from homology"/>
<comment type="function">
    <text evidence="5 6">Provides the precursors necessary for DNA synthesis. Catalyzes the biosynthesis of deoxyribonucleotides from the corresponding ribonucleotides.</text>
</comment>
<dbReference type="GO" id="GO:0005524">
    <property type="term" value="F:ATP binding"/>
    <property type="evidence" value="ECO:0007669"/>
    <property type="project" value="InterPro"/>
</dbReference>
<dbReference type="SUPFAM" id="SSF48168">
    <property type="entry name" value="R1 subunit of ribonucleotide reductase, N-terminal domain"/>
    <property type="match status" value="1"/>
</dbReference>
<dbReference type="EMBL" id="JH711805">
    <property type="protein sequence ID" value="EIW51419.1"/>
    <property type="molecule type" value="Genomic_DNA"/>
</dbReference>
<evidence type="ECO:0000256" key="1">
    <source>
        <dbReference type="ARBA" id="ARBA00010406"/>
    </source>
</evidence>
<evidence type="ECO:0000313" key="10">
    <source>
        <dbReference type="EMBL" id="EIW51419.1"/>
    </source>
</evidence>
<dbReference type="EC" id="1.17.4.1" evidence="2 6"/>
<feature type="compositionally biased region" description="Acidic residues" evidence="7">
    <location>
        <begin position="779"/>
        <end position="791"/>
    </location>
</feature>
<dbReference type="GO" id="GO:0004748">
    <property type="term" value="F:ribonucleoside-diphosphate reductase activity, thioredoxin disulfide as acceptor"/>
    <property type="evidence" value="ECO:0007669"/>
    <property type="project" value="UniProtKB-EC"/>
</dbReference>
<dbReference type="Pfam" id="PF02867">
    <property type="entry name" value="Ribonuc_red_lgC"/>
    <property type="match status" value="1"/>
</dbReference>
<gene>
    <name evidence="10" type="ORF">TRAVEDRAFT_41085</name>
</gene>
<dbReference type="OMA" id="VIPIWHA"/>
<feature type="region of interest" description="Disordered" evidence="7">
    <location>
        <begin position="746"/>
        <end position="824"/>
    </location>
</feature>
<dbReference type="InterPro" id="IPR000788">
    <property type="entry name" value="RNR_lg_C"/>
</dbReference>
<evidence type="ECO:0000256" key="2">
    <source>
        <dbReference type="ARBA" id="ARBA00012274"/>
    </source>
</evidence>
<dbReference type="UniPathway" id="UPA00326"/>
<feature type="compositionally biased region" description="Acidic residues" evidence="7">
    <location>
        <begin position="799"/>
        <end position="810"/>
    </location>
</feature>
<dbReference type="InterPro" id="IPR008926">
    <property type="entry name" value="RNR_R1-su_N"/>
</dbReference>
<comment type="similarity">
    <text evidence="1 6">Belongs to the ribonucleoside diphosphate reductase large chain family.</text>
</comment>
<dbReference type="KEGG" id="tvs:TRAVEDRAFT_41085"/>
<evidence type="ECO:0000256" key="4">
    <source>
        <dbReference type="ARBA" id="ARBA00023116"/>
    </source>
</evidence>
<evidence type="ECO:0000259" key="9">
    <source>
        <dbReference type="Pfam" id="PF02867"/>
    </source>
</evidence>
<dbReference type="SUPFAM" id="SSF51998">
    <property type="entry name" value="PFL-like glycyl radical enzymes"/>
    <property type="match status" value="1"/>
</dbReference>
<dbReference type="PANTHER" id="PTHR11573">
    <property type="entry name" value="RIBONUCLEOSIDE-DIPHOSPHATE REDUCTASE LARGE CHAIN"/>
    <property type="match status" value="1"/>
</dbReference>
<organism evidence="10 11">
    <name type="scientific">Trametes versicolor (strain FP-101664)</name>
    <name type="common">White-rot fungus</name>
    <name type="synonym">Coriolus versicolor</name>
    <dbReference type="NCBI Taxonomy" id="717944"/>
    <lineage>
        <taxon>Eukaryota</taxon>
        <taxon>Fungi</taxon>
        <taxon>Dikarya</taxon>
        <taxon>Basidiomycota</taxon>
        <taxon>Agaricomycotina</taxon>
        <taxon>Agaricomycetes</taxon>
        <taxon>Polyporales</taxon>
        <taxon>Polyporaceae</taxon>
        <taxon>Trametes</taxon>
    </lineage>
</organism>
<evidence type="ECO:0000256" key="7">
    <source>
        <dbReference type="SAM" id="MobiDB-lite"/>
    </source>
</evidence>
<keyword evidence="3 6" id="KW-0560">Oxidoreductase</keyword>
<dbReference type="PANTHER" id="PTHR11573:SF6">
    <property type="entry name" value="RIBONUCLEOSIDE-DIPHOSPHATE REDUCTASE LARGE SUBUNIT"/>
    <property type="match status" value="1"/>
</dbReference>
<dbReference type="Proteomes" id="UP000054317">
    <property type="component" value="Unassembled WGS sequence"/>
</dbReference>